<evidence type="ECO:0000313" key="7">
    <source>
        <dbReference type="EMBL" id="KAJ4180604.1"/>
    </source>
</evidence>
<dbReference type="Proteomes" id="UP001152087">
    <property type="component" value="Unassembled WGS sequence"/>
</dbReference>
<dbReference type="PANTHER" id="PTHR48182:SF2">
    <property type="entry name" value="PROTEIN SERAC1"/>
    <property type="match status" value="1"/>
</dbReference>
<evidence type="ECO:0000313" key="8">
    <source>
        <dbReference type="Proteomes" id="UP001152087"/>
    </source>
</evidence>
<dbReference type="InterPro" id="IPR052374">
    <property type="entry name" value="SERAC1"/>
</dbReference>
<proteinExistence type="predicted"/>
<dbReference type="EMBL" id="JAOQAV010000047">
    <property type="protein sequence ID" value="KAJ4180604.1"/>
    <property type="molecule type" value="Genomic_DNA"/>
</dbReference>
<organism evidence="7 8">
    <name type="scientific">Fusarium falciforme</name>
    <dbReference type="NCBI Taxonomy" id="195108"/>
    <lineage>
        <taxon>Eukaryota</taxon>
        <taxon>Fungi</taxon>
        <taxon>Dikarya</taxon>
        <taxon>Ascomycota</taxon>
        <taxon>Pezizomycotina</taxon>
        <taxon>Sordariomycetes</taxon>
        <taxon>Hypocreomycetidae</taxon>
        <taxon>Hypocreales</taxon>
        <taxon>Nectriaceae</taxon>
        <taxon>Fusarium</taxon>
        <taxon>Fusarium solani species complex</taxon>
    </lineage>
</organism>
<dbReference type="PANTHER" id="PTHR48182">
    <property type="entry name" value="PROTEIN SERAC1"/>
    <property type="match status" value="1"/>
</dbReference>
<sequence length="197" mass="22227">MGRPIIFVAHSLSGLVVEDALLHSKNSAQLHLQDISKSTIGIAFLGTPHLGADLARWADLLKGFKVVLQDFNSNIVDVLRPESEVLARIQGDFHTMLRVWKDQNNRDLNITCFYEELGYRNIRPIVPMHSAILPAYNSIGIRQNHVTMTKFESKNDAGFQSVSSELWMWVAMIRGGNTRDVPQASIQDLPEQSNREF</sequence>
<keyword evidence="4" id="KW-0256">Endoplasmic reticulum</keyword>
<protein>
    <recommendedName>
        <fullName evidence="9">DUF676 domain-containing protein</fullName>
    </recommendedName>
</protein>
<evidence type="ECO:0000256" key="3">
    <source>
        <dbReference type="ARBA" id="ARBA00004370"/>
    </source>
</evidence>
<dbReference type="InterPro" id="IPR029058">
    <property type="entry name" value="AB_hydrolase_fold"/>
</dbReference>
<dbReference type="AlphaFoldDB" id="A0A9W8QW34"/>
<gene>
    <name evidence="7" type="ORF">NW755_011698</name>
</gene>
<name>A0A9W8QW34_9HYPO</name>
<keyword evidence="8" id="KW-1185">Reference proteome</keyword>
<evidence type="ECO:0000256" key="2">
    <source>
        <dbReference type="ARBA" id="ARBA00004240"/>
    </source>
</evidence>
<comment type="caution">
    <text evidence="7">The sequence shown here is derived from an EMBL/GenBank/DDBJ whole genome shotgun (WGS) entry which is preliminary data.</text>
</comment>
<dbReference type="GO" id="GO:0005739">
    <property type="term" value="C:mitochondrion"/>
    <property type="evidence" value="ECO:0007669"/>
    <property type="project" value="UniProtKB-SubCell"/>
</dbReference>
<evidence type="ECO:0000256" key="6">
    <source>
        <dbReference type="ARBA" id="ARBA00023136"/>
    </source>
</evidence>
<keyword evidence="6" id="KW-0472">Membrane</keyword>
<evidence type="ECO:0000256" key="5">
    <source>
        <dbReference type="ARBA" id="ARBA00023128"/>
    </source>
</evidence>
<dbReference type="SUPFAM" id="SSF53474">
    <property type="entry name" value="alpha/beta-Hydrolases"/>
    <property type="match status" value="1"/>
</dbReference>
<comment type="subcellular location">
    <subcellularLocation>
        <location evidence="2">Endoplasmic reticulum</location>
    </subcellularLocation>
    <subcellularLocation>
        <location evidence="3">Membrane</location>
    </subcellularLocation>
    <subcellularLocation>
        <location evidence="1">Mitochondrion</location>
    </subcellularLocation>
</comment>
<evidence type="ECO:0000256" key="1">
    <source>
        <dbReference type="ARBA" id="ARBA00004173"/>
    </source>
</evidence>
<keyword evidence="5" id="KW-0496">Mitochondrion</keyword>
<evidence type="ECO:0000256" key="4">
    <source>
        <dbReference type="ARBA" id="ARBA00022824"/>
    </source>
</evidence>
<accession>A0A9W8QW34</accession>
<dbReference type="GO" id="GO:0005783">
    <property type="term" value="C:endoplasmic reticulum"/>
    <property type="evidence" value="ECO:0007669"/>
    <property type="project" value="UniProtKB-SubCell"/>
</dbReference>
<dbReference type="GO" id="GO:0016020">
    <property type="term" value="C:membrane"/>
    <property type="evidence" value="ECO:0007669"/>
    <property type="project" value="UniProtKB-SubCell"/>
</dbReference>
<dbReference type="Gene3D" id="3.40.50.1820">
    <property type="entry name" value="alpha/beta hydrolase"/>
    <property type="match status" value="1"/>
</dbReference>
<reference evidence="7" key="1">
    <citation type="submission" date="2022-09" db="EMBL/GenBank/DDBJ databases">
        <title>Fusarium specimens isolated from Avocado Roots.</title>
        <authorList>
            <person name="Stajich J."/>
            <person name="Roper C."/>
            <person name="Heimlech-Rivalta G."/>
        </authorList>
    </citation>
    <scope>NUCLEOTIDE SEQUENCE</scope>
    <source>
        <strain evidence="7">A02</strain>
    </source>
</reference>
<evidence type="ECO:0008006" key="9">
    <source>
        <dbReference type="Google" id="ProtNLM"/>
    </source>
</evidence>